<sequence>MDRNKEGTEAMINKAAGTAPNGDLIISGSGSAGGGHFDEVRISGSGKITGNVSARLFKVSGSGHARGNVSAERIKISGSCAVEGAVESGELSVSGSFKADDTIRASEIEISGSLKTREALKAVRIQVKGDIQAGKDLEAEEVKVTGGLSVGGLLNANRVQVDMYGTSYAKEIGGEEITVRKAAVLSIFTDLLHSIAGLFRGRDLRPNMMNADLIEGTLVNVEYTRARLIRGNRVVIGPHCEVERVEYTESLTVDPSASVGSSTET</sequence>
<dbReference type="PANTHER" id="PTHR35024">
    <property type="entry name" value="HYPOTHETICAL CYTOSOLIC PROTEIN"/>
    <property type="match status" value="1"/>
</dbReference>
<evidence type="ECO:0000313" key="3">
    <source>
        <dbReference type="Proteomes" id="UP001305702"/>
    </source>
</evidence>
<reference evidence="2 3" key="1">
    <citation type="submission" date="2022-02" db="EMBL/GenBank/DDBJ databases">
        <title>Paenibacillus sp. MBLB1776 Whole Genome Shotgun Sequencing.</title>
        <authorList>
            <person name="Hwang C.Y."/>
            <person name="Cho E.-S."/>
            <person name="Seo M.-J."/>
        </authorList>
    </citation>
    <scope>NUCLEOTIDE SEQUENCE [LARGE SCALE GENOMIC DNA]</scope>
    <source>
        <strain evidence="2 3">MBLB1776</strain>
    </source>
</reference>
<gene>
    <name evidence="2" type="ORF">MJA45_21065</name>
</gene>
<dbReference type="PANTHER" id="PTHR35024:SF4">
    <property type="entry name" value="POLYMER-FORMING CYTOSKELETAL PROTEIN"/>
    <property type="match status" value="1"/>
</dbReference>
<dbReference type="RefSeq" id="WP_315603866.1">
    <property type="nucleotide sequence ID" value="NZ_CP130318.1"/>
</dbReference>
<keyword evidence="3" id="KW-1185">Reference proteome</keyword>
<evidence type="ECO:0000256" key="1">
    <source>
        <dbReference type="ARBA" id="ARBA00044755"/>
    </source>
</evidence>
<organism evidence="2 3">
    <name type="scientific">Paenibacillus aurantius</name>
    <dbReference type="NCBI Taxonomy" id="2918900"/>
    <lineage>
        <taxon>Bacteria</taxon>
        <taxon>Bacillati</taxon>
        <taxon>Bacillota</taxon>
        <taxon>Bacilli</taxon>
        <taxon>Bacillales</taxon>
        <taxon>Paenibacillaceae</taxon>
        <taxon>Paenibacillus</taxon>
    </lineage>
</organism>
<protein>
    <submittedName>
        <fullName evidence="2">Polymer-forming cytoskeletal protein</fullName>
    </submittedName>
</protein>
<evidence type="ECO:0000313" key="2">
    <source>
        <dbReference type="EMBL" id="WNQ10092.1"/>
    </source>
</evidence>
<comment type="similarity">
    <text evidence="1">Belongs to the bactofilin family.</text>
</comment>
<proteinExistence type="inferred from homology"/>
<name>A0AA96RDS5_9BACL</name>
<dbReference type="Pfam" id="PF04519">
    <property type="entry name" value="Bactofilin"/>
    <property type="match status" value="1"/>
</dbReference>
<dbReference type="AlphaFoldDB" id="A0AA96RDS5"/>
<dbReference type="EMBL" id="CP130318">
    <property type="protein sequence ID" value="WNQ10092.1"/>
    <property type="molecule type" value="Genomic_DNA"/>
</dbReference>
<accession>A0AA96RDS5</accession>
<dbReference type="InterPro" id="IPR007607">
    <property type="entry name" value="BacA/B"/>
</dbReference>
<dbReference type="KEGG" id="paun:MJA45_21065"/>
<dbReference type="Proteomes" id="UP001305702">
    <property type="component" value="Chromosome"/>
</dbReference>